<dbReference type="InterPro" id="IPR020843">
    <property type="entry name" value="ER"/>
</dbReference>
<dbReference type="GO" id="GO:0016491">
    <property type="term" value="F:oxidoreductase activity"/>
    <property type="evidence" value="ECO:0007669"/>
    <property type="project" value="UniProtKB-KW"/>
</dbReference>
<dbReference type="EC" id="1.1.1.-" evidence="7"/>
<dbReference type="InterPro" id="IPR011032">
    <property type="entry name" value="GroES-like_sf"/>
</dbReference>
<protein>
    <submittedName>
        <fullName evidence="7">Putative Oxidoreductase, alcohol dehydrogenase-like protein</fullName>
        <ecNumber evidence="7">1.1.1.-</ecNumber>
    </submittedName>
</protein>
<dbReference type="eggNOG" id="COG1063">
    <property type="taxonomic scope" value="Bacteria"/>
</dbReference>
<keyword evidence="4" id="KW-0862">Zinc</keyword>
<gene>
    <name evidence="7" type="ORF">NIDE2410</name>
</gene>
<evidence type="ECO:0000259" key="6">
    <source>
        <dbReference type="SMART" id="SM00829"/>
    </source>
</evidence>
<keyword evidence="8" id="KW-1185">Reference proteome</keyword>
<evidence type="ECO:0000313" key="7">
    <source>
        <dbReference type="EMBL" id="CBK42120.1"/>
    </source>
</evidence>
<dbReference type="CDD" id="cd08255">
    <property type="entry name" value="2-desacetyl-2-hydroxyethyl_bacteriochlorophyllide_like"/>
    <property type="match status" value="1"/>
</dbReference>
<dbReference type="HOGENOM" id="CLU_024115_0_0_0"/>
<dbReference type="AlphaFoldDB" id="D8PFT3"/>
<dbReference type="Proteomes" id="UP000001660">
    <property type="component" value="Chromosome"/>
</dbReference>
<keyword evidence="5 7" id="KW-0560">Oxidoreductase</keyword>
<dbReference type="GO" id="GO:0000166">
    <property type="term" value="F:nucleotide binding"/>
    <property type="evidence" value="ECO:0007669"/>
    <property type="project" value="InterPro"/>
</dbReference>
<dbReference type="PANTHER" id="PTHR43350:SF19">
    <property type="entry name" value="D-GULOSIDE 3-DEHYDROGENASE"/>
    <property type="match status" value="1"/>
</dbReference>
<evidence type="ECO:0000256" key="2">
    <source>
        <dbReference type="ARBA" id="ARBA00008072"/>
    </source>
</evidence>
<reference evidence="7 8" key="1">
    <citation type="journal article" date="2010" name="Proc. Natl. Acad. Sci. U.S.A.">
        <title>A Nitrospira metagenome illuminates the physiology and evolution of globally important nitrite-oxidizing bacteria.</title>
        <authorList>
            <person name="Lucker S."/>
            <person name="Wagner M."/>
            <person name="Maixner F."/>
            <person name="Pelletier E."/>
            <person name="Koch H."/>
            <person name="Vacherie B."/>
            <person name="Rattei T."/>
            <person name="Sinninghe Damste J."/>
            <person name="Spieck E."/>
            <person name="Le Paslier D."/>
            <person name="Daims H."/>
        </authorList>
    </citation>
    <scope>NUCLEOTIDE SEQUENCE [LARGE SCALE GENOMIC DNA]</scope>
</reference>
<evidence type="ECO:0000256" key="1">
    <source>
        <dbReference type="ARBA" id="ARBA00001947"/>
    </source>
</evidence>
<comment type="similarity">
    <text evidence="2">Belongs to the zinc-containing alcohol dehydrogenase family.</text>
</comment>
<dbReference type="Pfam" id="PF08240">
    <property type="entry name" value="ADH_N"/>
    <property type="match status" value="1"/>
</dbReference>
<evidence type="ECO:0000256" key="5">
    <source>
        <dbReference type="ARBA" id="ARBA00023002"/>
    </source>
</evidence>
<organism evidence="7 8">
    <name type="scientific">Nitrospira defluvii</name>
    <dbReference type="NCBI Taxonomy" id="330214"/>
    <lineage>
        <taxon>Bacteria</taxon>
        <taxon>Pseudomonadati</taxon>
        <taxon>Nitrospirota</taxon>
        <taxon>Nitrospiria</taxon>
        <taxon>Nitrospirales</taxon>
        <taxon>Nitrospiraceae</taxon>
        <taxon>Nitrospira</taxon>
    </lineage>
</organism>
<evidence type="ECO:0000313" key="8">
    <source>
        <dbReference type="Proteomes" id="UP000001660"/>
    </source>
</evidence>
<dbReference type="SUPFAM" id="SSF55347">
    <property type="entry name" value="Glyceraldehyde-3-phosphate dehydrogenase-like, C-terminal domain"/>
    <property type="match status" value="1"/>
</dbReference>
<dbReference type="SUPFAM" id="SSF50129">
    <property type="entry name" value="GroES-like"/>
    <property type="match status" value="1"/>
</dbReference>
<dbReference type="Pfam" id="PF00107">
    <property type="entry name" value="ADH_zinc_N"/>
    <property type="match status" value="1"/>
</dbReference>
<name>D8PFT3_9BACT</name>
<dbReference type="PANTHER" id="PTHR43350">
    <property type="entry name" value="NAD-DEPENDENT ALCOHOL DEHYDROGENASE"/>
    <property type="match status" value="1"/>
</dbReference>
<dbReference type="InterPro" id="IPR013149">
    <property type="entry name" value="ADH-like_C"/>
</dbReference>
<accession>D8PFT3</accession>
<dbReference type="InterPro" id="IPR013154">
    <property type="entry name" value="ADH-like_N"/>
</dbReference>
<dbReference type="Pfam" id="PF01408">
    <property type="entry name" value="GFO_IDH_MocA"/>
    <property type="match status" value="1"/>
</dbReference>
<comment type="cofactor">
    <cofactor evidence="1">
        <name>Zn(2+)</name>
        <dbReference type="ChEBI" id="CHEBI:29105"/>
    </cofactor>
</comment>
<dbReference type="KEGG" id="nde:NIDE2410"/>
<keyword evidence="3" id="KW-0479">Metal-binding</keyword>
<dbReference type="eggNOG" id="COG0673">
    <property type="taxonomic scope" value="Bacteria"/>
</dbReference>
<proteinExistence type="inferred from homology"/>
<dbReference type="SUPFAM" id="SSF51735">
    <property type="entry name" value="NAD(P)-binding Rossmann-fold domains"/>
    <property type="match status" value="2"/>
</dbReference>
<evidence type="ECO:0000256" key="4">
    <source>
        <dbReference type="ARBA" id="ARBA00022833"/>
    </source>
</evidence>
<dbReference type="Gene3D" id="3.90.180.10">
    <property type="entry name" value="Medium-chain alcohol dehydrogenases, catalytic domain"/>
    <property type="match status" value="2"/>
</dbReference>
<sequence length="743" mass="80115">MGLEAGPAAVEWEPLLAGQYRRTFLHTMKQILQHKRSGAVTVEEVPPPCLRGSGLLVLNEASLISPGTEKSTIQSTKQSLVAKAMERPEKVKKVLSAIHTDGLALTLSRVFDKLDSPASLGYSCAGTVVDVSRDADCFSVGDRVACAGQNYASHAEMIYVPKHLCVKIPDGVDSEDASFVTLGAIALQGVRQAEPRLGDRIAVIGLGLLGQLTVQLLKASGCRVLGSDLDQSKLQLAQQLGADLVAPSSDLVHAAATFSDGHGVDAVIITASTKDNGPVEVAGEIARKKGRVVVVGAVGMNIPREPYYKKELELRLSMSYGPGRYDTQYEEHGRDYPFGYVRWTEQRNMQAFLELVAERKVVLKPLITHRFAIEQAESAYALMMEGSVPYIAMIITYPSNRAHPLPRTISVGTAHPARPVTLGIIGAGNHVKDMLLPPLQAMNNVGIRSICTASGITAKTLAAKIGAASCTSDSQSILDDPTINTVLIGTRHDSHAALTIHALLAGKHVFVEKPLCLTEEELQEIRSTYDKKAAEGLHLMVGFNRRFSPHAKEARTFFSSRSNPLVMLYRINAGRIPADHWVQDPDVGGGRLIGEVCHFVDYMHALCASPPTSVFACRIGTHSSGVTADQCSISLTFGDGSIGTIVYTAEGSSELPKEHFEAHADGKSLVMNDFVETRTYQDGKCAVFKTSKRDKGFAEEMAQFVQAIERGLPPVIPFEQIDAVTRACFLAVRSLSSGAAHQL</sequence>
<dbReference type="GO" id="GO:0046872">
    <property type="term" value="F:metal ion binding"/>
    <property type="evidence" value="ECO:0007669"/>
    <property type="project" value="UniProtKB-KW"/>
</dbReference>
<dbReference type="Pfam" id="PF22725">
    <property type="entry name" value="GFO_IDH_MocA_C3"/>
    <property type="match status" value="1"/>
</dbReference>
<dbReference type="Gene3D" id="3.40.50.720">
    <property type="entry name" value="NAD(P)-binding Rossmann-like Domain"/>
    <property type="match status" value="2"/>
</dbReference>
<evidence type="ECO:0000256" key="3">
    <source>
        <dbReference type="ARBA" id="ARBA00022723"/>
    </source>
</evidence>
<feature type="domain" description="Enoyl reductase (ER)" evidence="6">
    <location>
        <begin position="71"/>
        <end position="388"/>
    </location>
</feature>
<dbReference type="InterPro" id="IPR036291">
    <property type="entry name" value="NAD(P)-bd_dom_sf"/>
</dbReference>
<dbReference type="EMBL" id="FP929003">
    <property type="protein sequence ID" value="CBK42120.1"/>
    <property type="molecule type" value="Genomic_DNA"/>
</dbReference>
<dbReference type="STRING" id="330214.NIDE2410"/>
<dbReference type="InterPro" id="IPR000683">
    <property type="entry name" value="Gfo/Idh/MocA-like_OxRdtase_N"/>
</dbReference>
<dbReference type="SMART" id="SM00829">
    <property type="entry name" value="PKS_ER"/>
    <property type="match status" value="1"/>
</dbReference>
<dbReference type="InterPro" id="IPR055170">
    <property type="entry name" value="GFO_IDH_MocA-like_dom"/>
</dbReference>
<dbReference type="Gene3D" id="3.30.360.10">
    <property type="entry name" value="Dihydrodipicolinate Reductase, domain 2"/>
    <property type="match status" value="1"/>
</dbReference>